<name>A0AAW1P752_9CHLO</name>
<feature type="domain" description="Nudix hydrolase" evidence="1">
    <location>
        <begin position="85"/>
        <end position="192"/>
    </location>
</feature>
<dbReference type="InterPro" id="IPR000086">
    <property type="entry name" value="NUDIX_hydrolase_dom"/>
</dbReference>
<organism evidence="2 3">
    <name type="scientific">[Myrmecia] bisecta</name>
    <dbReference type="NCBI Taxonomy" id="41462"/>
    <lineage>
        <taxon>Eukaryota</taxon>
        <taxon>Viridiplantae</taxon>
        <taxon>Chlorophyta</taxon>
        <taxon>core chlorophytes</taxon>
        <taxon>Trebouxiophyceae</taxon>
        <taxon>Trebouxiales</taxon>
        <taxon>Trebouxiaceae</taxon>
        <taxon>Myrmecia</taxon>
    </lineage>
</organism>
<keyword evidence="3" id="KW-1185">Reference proteome</keyword>
<dbReference type="EMBL" id="JALJOR010000011">
    <property type="protein sequence ID" value="KAK9809171.1"/>
    <property type="molecule type" value="Genomic_DNA"/>
</dbReference>
<dbReference type="SUPFAM" id="SSF55811">
    <property type="entry name" value="Nudix"/>
    <property type="match status" value="1"/>
</dbReference>
<evidence type="ECO:0000313" key="3">
    <source>
        <dbReference type="Proteomes" id="UP001489004"/>
    </source>
</evidence>
<gene>
    <name evidence="2" type="ORF">WJX72_010608</name>
</gene>
<comment type="caution">
    <text evidence="2">The sequence shown here is derived from an EMBL/GenBank/DDBJ whole genome shotgun (WGS) entry which is preliminary data.</text>
</comment>
<sequence>MAAATEADPQSLAGPVQSEEEFRIVAQEQRYSKYLTLYNCRVRYPLKNGLTAYEEHEYDVIGHPQAGFHFTATFPFHPYGHGRKGGEVTILREYCQGVNQMLYSLPAGGFDPKKHQTYLECAQAELSEEAHLQGGEWLELLDPAHPGISEVKWCKNRFTPFLCISPEADCTPGIRDVEEFIEVKRLDLEEVRRLALSGDMLTPSIVTCFMAFDRLQKLGHL</sequence>
<dbReference type="Pfam" id="PF00293">
    <property type="entry name" value="NUDIX"/>
    <property type="match status" value="1"/>
</dbReference>
<proteinExistence type="predicted"/>
<protein>
    <recommendedName>
        <fullName evidence="1">Nudix hydrolase domain-containing protein</fullName>
    </recommendedName>
</protein>
<dbReference type="Gene3D" id="3.90.79.10">
    <property type="entry name" value="Nucleoside Triphosphate Pyrophosphohydrolase"/>
    <property type="match status" value="1"/>
</dbReference>
<dbReference type="AlphaFoldDB" id="A0AAW1P752"/>
<dbReference type="Proteomes" id="UP001489004">
    <property type="component" value="Unassembled WGS sequence"/>
</dbReference>
<accession>A0AAW1P752</accession>
<dbReference type="InterPro" id="IPR015797">
    <property type="entry name" value="NUDIX_hydrolase-like_dom_sf"/>
</dbReference>
<evidence type="ECO:0000313" key="2">
    <source>
        <dbReference type="EMBL" id="KAK9809171.1"/>
    </source>
</evidence>
<reference evidence="2 3" key="1">
    <citation type="journal article" date="2024" name="Nat. Commun.">
        <title>Phylogenomics reveals the evolutionary origins of lichenization in chlorophyte algae.</title>
        <authorList>
            <person name="Puginier C."/>
            <person name="Libourel C."/>
            <person name="Otte J."/>
            <person name="Skaloud P."/>
            <person name="Haon M."/>
            <person name="Grisel S."/>
            <person name="Petersen M."/>
            <person name="Berrin J.G."/>
            <person name="Delaux P.M."/>
            <person name="Dal Grande F."/>
            <person name="Keller J."/>
        </authorList>
    </citation>
    <scope>NUCLEOTIDE SEQUENCE [LARGE SCALE GENOMIC DNA]</scope>
    <source>
        <strain evidence="2 3">SAG 2043</strain>
    </source>
</reference>
<evidence type="ECO:0000259" key="1">
    <source>
        <dbReference type="Pfam" id="PF00293"/>
    </source>
</evidence>